<proteinExistence type="predicted"/>
<evidence type="ECO:0000313" key="2">
    <source>
        <dbReference type="Proteomes" id="UP000094197"/>
    </source>
</evidence>
<organism evidence="1 2">
    <name type="scientific">Leptospira tipperaryensis</name>
    <dbReference type="NCBI Taxonomy" id="2564040"/>
    <lineage>
        <taxon>Bacteria</taxon>
        <taxon>Pseudomonadati</taxon>
        <taxon>Spirochaetota</taxon>
        <taxon>Spirochaetia</taxon>
        <taxon>Leptospirales</taxon>
        <taxon>Leptospiraceae</taxon>
        <taxon>Leptospira</taxon>
    </lineage>
</organism>
<evidence type="ECO:0000313" key="1">
    <source>
        <dbReference type="EMBL" id="AOP32858.1"/>
    </source>
</evidence>
<dbReference type="EMBL" id="CP015217">
    <property type="protein sequence ID" value="AOP32858.1"/>
    <property type="molecule type" value="Genomic_DNA"/>
</dbReference>
<accession>A0A1D7UTJ1</accession>
<keyword evidence="2" id="KW-1185">Reference proteome</keyword>
<gene>
    <name evidence="1" type="ORF">A0128_02605</name>
</gene>
<sequence>MQNESGELENPDSLLSELLLLQRYKIWKKKICEFHCSLIFSEKNFAETNPNPSRSIPTRG</sequence>
<dbReference type="Proteomes" id="UP000094197">
    <property type="component" value="Chromosome 1"/>
</dbReference>
<protein>
    <submittedName>
        <fullName evidence="1">Uncharacterized protein</fullName>
    </submittedName>
</protein>
<name>A0A1D7UTJ1_9LEPT</name>
<reference evidence="1 2" key="1">
    <citation type="submission" date="2016-04" db="EMBL/GenBank/DDBJ databases">
        <title>Complete genome seqeunce of Leptospira alstonii serovar Room22.</title>
        <authorList>
            <person name="Nally J.E."/>
            <person name="Bayles D.O."/>
            <person name="Hurley D."/>
            <person name="Fanning S."/>
            <person name="McMahon B.J."/>
            <person name="Arent Z."/>
        </authorList>
    </citation>
    <scope>NUCLEOTIDE SEQUENCE [LARGE SCALE GENOMIC DNA]</scope>
    <source>
        <strain evidence="1 2">GWTS #1</strain>
    </source>
</reference>
<dbReference type="AlphaFoldDB" id="A0A1D7UTJ1"/>
<dbReference type="KEGG" id="laj:A0128_02605"/>